<evidence type="ECO:0000256" key="1">
    <source>
        <dbReference type="ARBA" id="ARBA00004370"/>
    </source>
</evidence>
<evidence type="ECO:0000256" key="2">
    <source>
        <dbReference type="ARBA" id="ARBA00008670"/>
    </source>
</evidence>
<dbReference type="GO" id="GO:0005125">
    <property type="term" value="F:cytokine activity"/>
    <property type="evidence" value="ECO:0007669"/>
    <property type="project" value="UniProtKB-KW"/>
</dbReference>
<dbReference type="PANTHER" id="PTHR11471:SF13">
    <property type="entry name" value="TNF FAMILY PROFILE DOMAIN-CONTAINING PROTEIN"/>
    <property type="match status" value="1"/>
</dbReference>
<dbReference type="GO" id="GO:0005615">
    <property type="term" value="C:extracellular space"/>
    <property type="evidence" value="ECO:0007669"/>
    <property type="project" value="UniProtKB-KW"/>
</dbReference>
<feature type="transmembrane region" description="Helical" evidence="5">
    <location>
        <begin position="15"/>
        <end position="37"/>
    </location>
</feature>
<dbReference type="InterPro" id="IPR008983">
    <property type="entry name" value="Tumour_necrosis_fac-like_dom"/>
</dbReference>
<keyword evidence="4 5" id="KW-0472">Membrane</keyword>
<dbReference type="Gene3D" id="2.60.120.40">
    <property type="match status" value="1"/>
</dbReference>
<feature type="domain" description="THD" evidence="6">
    <location>
        <begin position="134"/>
        <end position="280"/>
    </location>
</feature>
<dbReference type="PROSITE" id="PS50049">
    <property type="entry name" value="THD_2"/>
    <property type="match status" value="1"/>
</dbReference>
<keyword evidence="5" id="KW-0812">Transmembrane</keyword>
<evidence type="ECO:0000313" key="8">
    <source>
        <dbReference type="Proteomes" id="UP001497497"/>
    </source>
</evidence>
<evidence type="ECO:0000256" key="5">
    <source>
        <dbReference type="SAM" id="Phobius"/>
    </source>
</evidence>
<evidence type="ECO:0000256" key="3">
    <source>
        <dbReference type="ARBA" id="ARBA00022514"/>
    </source>
</evidence>
<evidence type="ECO:0000259" key="6">
    <source>
        <dbReference type="PROSITE" id="PS50049"/>
    </source>
</evidence>
<keyword evidence="3" id="KW-0202">Cytokine</keyword>
<sequence>MPTCRVGKKKWKCQMWTALILNIVSIGTSSLVIVLLLRKRQYPQPSFEPKSNPTTQLCMRLNRRRCVLHLEFDVTSLYPVRLVFNSSSEDHKEIDTVWAIQDTITNQPTSLHSHSFHTTPVSAHVSFKLPDRLPGTENQPDPNFSNIKQIVMKVDRNNSPNSHDRGVVIQHDGILILFEGLYYIYSGVNFRPNSTLPSSEFPYQTWIHYVLRQSPNSPLNSNVLLRSVLTICPNCTNSQETAYTGGIFYLSEGDIIQGTLSGQGTVQYNKQSSLLGLFMLNGSTGRHSTKDVT</sequence>
<dbReference type="GO" id="GO:0006955">
    <property type="term" value="P:immune response"/>
    <property type="evidence" value="ECO:0007669"/>
    <property type="project" value="InterPro"/>
</dbReference>
<keyword evidence="8" id="KW-1185">Reference proteome</keyword>
<evidence type="ECO:0000256" key="4">
    <source>
        <dbReference type="ARBA" id="ARBA00023136"/>
    </source>
</evidence>
<dbReference type="GO" id="GO:0005164">
    <property type="term" value="F:tumor necrosis factor receptor binding"/>
    <property type="evidence" value="ECO:0007669"/>
    <property type="project" value="InterPro"/>
</dbReference>
<dbReference type="SUPFAM" id="SSF49842">
    <property type="entry name" value="TNF-like"/>
    <property type="match status" value="1"/>
</dbReference>
<dbReference type="Proteomes" id="UP001497497">
    <property type="component" value="Unassembled WGS sequence"/>
</dbReference>
<dbReference type="AlphaFoldDB" id="A0AAV2IAZ0"/>
<dbReference type="EMBL" id="CAXITT010000587">
    <property type="protein sequence ID" value="CAL1543987.1"/>
    <property type="molecule type" value="Genomic_DNA"/>
</dbReference>
<name>A0AAV2IAZ0_LYMST</name>
<dbReference type="InterPro" id="IPR006052">
    <property type="entry name" value="TNF_dom"/>
</dbReference>
<protein>
    <recommendedName>
        <fullName evidence="6">THD domain-containing protein</fullName>
    </recommendedName>
</protein>
<comment type="similarity">
    <text evidence="2">Belongs to the tumor necrosis factor family.</text>
</comment>
<comment type="caution">
    <text evidence="7">The sequence shown here is derived from an EMBL/GenBank/DDBJ whole genome shotgun (WGS) entry which is preliminary data.</text>
</comment>
<dbReference type="GO" id="GO:0016020">
    <property type="term" value="C:membrane"/>
    <property type="evidence" value="ECO:0007669"/>
    <property type="project" value="UniProtKB-SubCell"/>
</dbReference>
<reference evidence="7 8" key="1">
    <citation type="submission" date="2024-04" db="EMBL/GenBank/DDBJ databases">
        <authorList>
            <consortium name="Genoscope - CEA"/>
            <person name="William W."/>
        </authorList>
    </citation>
    <scope>NUCLEOTIDE SEQUENCE [LARGE SCALE GENOMIC DNA]</scope>
</reference>
<evidence type="ECO:0000313" key="7">
    <source>
        <dbReference type="EMBL" id="CAL1543987.1"/>
    </source>
</evidence>
<accession>A0AAV2IAZ0</accession>
<keyword evidence="5" id="KW-1133">Transmembrane helix</keyword>
<proteinExistence type="inferred from homology"/>
<gene>
    <name evidence="7" type="ORF">GSLYS_00017500001</name>
</gene>
<comment type="subcellular location">
    <subcellularLocation>
        <location evidence="1">Membrane</location>
    </subcellularLocation>
</comment>
<dbReference type="Pfam" id="PF00229">
    <property type="entry name" value="TNF"/>
    <property type="match status" value="1"/>
</dbReference>
<organism evidence="7 8">
    <name type="scientific">Lymnaea stagnalis</name>
    <name type="common">Great pond snail</name>
    <name type="synonym">Helix stagnalis</name>
    <dbReference type="NCBI Taxonomy" id="6523"/>
    <lineage>
        <taxon>Eukaryota</taxon>
        <taxon>Metazoa</taxon>
        <taxon>Spiralia</taxon>
        <taxon>Lophotrochozoa</taxon>
        <taxon>Mollusca</taxon>
        <taxon>Gastropoda</taxon>
        <taxon>Heterobranchia</taxon>
        <taxon>Euthyneura</taxon>
        <taxon>Panpulmonata</taxon>
        <taxon>Hygrophila</taxon>
        <taxon>Lymnaeoidea</taxon>
        <taxon>Lymnaeidae</taxon>
        <taxon>Lymnaea</taxon>
    </lineage>
</organism>
<dbReference type="PANTHER" id="PTHR11471">
    <property type="entry name" value="TUMOR NECROSIS FACTOR FAMILY MEMBER"/>
    <property type="match status" value="1"/>
</dbReference>